<comment type="subcellular location">
    <subcellularLocation>
        <location evidence="1">Cell membrane</location>
        <topology evidence="1">Multi-pass membrane protein</topology>
    </subcellularLocation>
</comment>
<dbReference type="PROSITE" id="PS00237">
    <property type="entry name" value="G_PROTEIN_RECEP_F1_1"/>
    <property type="match status" value="1"/>
</dbReference>
<evidence type="ECO:0000313" key="14">
    <source>
        <dbReference type="EMBL" id="KAK7109115.1"/>
    </source>
</evidence>
<evidence type="ECO:0000256" key="6">
    <source>
        <dbReference type="ARBA" id="ARBA00023136"/>
    </source>
</evidence>
<gene>
    <name evidence="14" type="ORF">V1264_013218</name>
</gene>
<evidence type="ECO:0000256" key="12">
    <source>
        <dbReference type="SAM" id="Phobius"/>
    </source>
</evidence>
<sequence>MSSDNMSNPTYNIHTPGGGNVSHLAPPGGGGAGLGGDGEEGYSVAEKAVIGTMLTIMVFVAVVGNLLVCAAVFTDRRLKRNSNFFIVSLAIADLLVALVVMTFAIANDIHGRWVFGAVFCRIWISSDIMCSTASILNLCVISLDRYVHIKDPLRYEAWMTTRKTVIFIGTVWVLSALMSFVPTHLGWHESPAGLNSTADTELCIFDLNPIYAVVSSAISFYIPCIVMVSIYVRLYCYARRHAETIRRTHTAERFGNGAAKGSYKVSDHKAAVTLGIIMGVFLLCWAPFFVINPIAAFCNTCIPKLVFQILTWCGYVNSCLNPIIYSIFNTEFRYAFRRILFPKCFLEARRNQYSPNNSSAVANRSRVNKTEYGPPLTENGASTVRRNSKEKLFADKVTSL</sequence>
<dbReference type="SUPFAM" id="SSF81321">
    <property type="entry name" value="Family A G protein-coupled receptor-like"/>
    <property type="match status" value="1"/>
</dbReference>
<feature type="transmembrane region" description="Helical" evidence="12">
    <location>
        <begin position="164"/>
        <end position="181"/>
    </location>
</feature>
<dbReference type="InterPro" id="IPR000929">
    <property type="entry name" value="Dopamine_rcpt"/>
</dbReference>
<feature type="transmembrane region" description="Helical" evidence="12">
    <location>
        <begin position="210"/>
        <end position="232"/>
    </location>
</feature>
<dbReference type="InterPro" id="IPR000276">
    <property type="entry name" value="GPCR_Rhodpsn"/>
</dbReference>
<dbReference type="InterPro" id="IPR017452">
    <property type="entry name" value="GPCR_Rhodpsn_7TM"/>
</dbReference>
<dbReference type="EMBL" id="JBAMIC010000003">
    <property type="protein sequence ID" value="KAK7109115.1"/>
    <property type="molecule type" value="Genomic_DNA"/>
</dbReference>
<evidence type="ECO:0000256" key="1">
    <source>
        <dbReference type="ARBA" id="ARBA00004651"/>
    </source>
</evidence>
<evidence type="ECO:0000256" key="2">
    <source>
        <dbReference type="ARBA" id="ARBA00022475"/>
    </source>
</evidence>
<protein>
    <recommendedName>
        <fullName evidence="13">G-protein coupled receptors family 1 profile domain-containing protein</fullName>
    </recommendedName>
</protein>
<evidence type="ECO:0000256" key="8">
    <source>
        <dbReference type="ARBA" id="ARBA00023170"/>
    </source>
</evidence>
<dbReference type="GO" id="GO:0004989">
    <property type="term" value="F:octopamine receptor activity"/>
    <property type="evidence" value="ECO:0007669"/>
    <property type="project" value="TreeGrafter"/>
</dbReference>
<keyword evidence="6 12" id="KW-0472">Membrane</keyword>
<keyword evidence="5 10" id="KW-0297">G-protein coupled receptor</keyword>
<comment type="similarity">
    <text evidence="10">Belongs to the G-protein coupled receptor 1 family.</text>
</comment>
<dbReference type="PROSITE" id="PS50262">
    <property type="entry name" value="G_PROTEIN_RECEP_F1_2"/>
    <property type="match status" value="1"/>
</dbReference>
<feature type="transmembrane region" description="Helical" evidence="12">
    <location>
        <begin position="48"/>
        <end position="73"/>
    </location>
</feature>
<keyword evidence="7" id="KW-1015">Disulfide bond</keyword>
<feature type="transmembrane region" description="Helical" evidence="12">
    <location>
        <begin position="85"/>
        <end position="107"/>
    </location>
</feature>
<dbReference type="AlphaFoldDB" id="A0AAN9GJK3"/>
<dbReference type="GO" id="GO:0005886">
    <property type="term" value="C:plasma membrane"/>
    <property type="evidence" value="ECO:0007669"/>
    <property type="project" value="UniProtKB-SubCell"/>
</dbReference>
<evidence type="ECO:0000256" key="7">
    <source>
        <dbReference type="ARBA" id="ARBA00023157"/>
    </source>
</evidence>
<dbReference type="PANTHER" id="PTHR24248:SF187">
    <property type="entry name" value="OCTOPAMINE RECEPTOR BETA-2R"/>
    <property type="match status" value="1"/>
</dbReference>
<dbReference type="PRINTS" id="PR00237">
    <property type="entry name" value="GPCRRHODOPSN"/>
</dbReference>
<evidence type="ECO:0000256" key="9">
    <source>
        <dbReference type="ARBA" id="ARBA00023224"/>
    </source>
</evidence>
<name>A0AAN9GJK3_9CAEN</name>
<evidence type="ECO:0000256" key="4">
    <source>
        <dbReference type="ARBA" id="ARBA00022989"/>
    </source>
</evidence>
<feature type="transmembrane region" description="Helical" evidence="12">
    <location>
        <begin position="113"/>
        <end position="143"/>
    </location>
</feature>
<dbReference type="GO" id="GO:0043410">
    <property type="term" value="P:positive regulation of MAPK cascade"/>
    <property type="evidence" value="ECO:0007669"/>
    <property type="project" value="TreeGrafter"/>
</dbReference>
<proteinExistence type="inferred from homology"/>
<dbReference type="GO" id="GO:0071880">
    <property type="term" value="P:adenylate cyclase-activating adrenergic receptor signaling pathway"/>
    <property type="evidence" value="ECO:0007669"/>
    <property type="project" value="TreeGrafter"/>
</dbReference>
<keyword evidence="4 12" id="KW-1133">Transmembrane helix</keyword>
<evidence type="ECO:0000259" key="13">
    <source>
        <dbReference type="PROSITE" id="PS50262"/>
    </source>
</evidence>
<keyword evidence="9 10" id="KW-0807">Transducer</keyword>
<dbReference type="Pfam" id="PF00001">
    <property type="entry name" value="7tm_1"/>
    <property type="match status" value="1"/>
</dbReference>
<dbReference type="PRINTS" id="PR00242">
    <property type="entry name" value="DOPAMINER"/>
</dbReference>
<feature type="region of interest" description="Disordered" evidence="11">
    <location>
        <begin position="355"/>
        <end position="382"/>
    </location>
</feature>
<dbReference type="Proteomes" id="UP001374579">
    <property type="component" value="Unassembled WGS sequence"/>
</dbReference>
<evidence type="ECO:0000256" key="3">
    <source>
        <dbReference type="ARBA" id="ARBA00022692"/>
    </source>
</evidence>
<keyword evidence="3 10" id="KW-0812">Transmembrane</keyword>
<comment type="caution">
    <text evidence="14">The sequence shown here is derived from an EMBL/GenBank/DDBJ whole genome shotgun (WGS) entry which is preliminary data.</text>
</comment>
<feature type="domain" description="G-protein coupled receptors family 1 profile" evidence="13">
    <location>
        <begin position="64"/>
        <end position="325"/>
    </location>
</feature>
<keyword evidence="8 10" id="KW-0675">Receptor</keyword>
<organism evidence="14 15">
    <name type="scientific">Littorina saxatilis</name>
    <dbReference type="NCBI Taxonomy" id="31220"/>
    <lineage>
        <taxon>Eukaryota</taxon>
        <taxon>Metazoa</taxon>
        <taxon>Spiralia</taxon>
        <taxon>Lophotrochozoa</taxon>
        <taxon>Mollusca</taxon>
        <taxon>Gastropoda</taxon>
        <taxon>Caenogastropoda</taxon>
        <taxon>Littorinimorpha</taxon>
        <taxon>Littorinoidea</taxon>
        <taxon>Littorinidae</taxon>
        <taxon>Littorina</taxon>
    </lineage>
</organism>
<dbReference type="CDD" id="cd15065">
    <property type="entry name" value="7tmA_Ap5-HTB1-like"/>
    <property type="match status" value="1"/>
</dbReference>
<dbReference type="PANTHER" id="PTHR24248">
    <property type="entry name" value="ADRENERGIC RECEPTOR-RELATED G-PROTEIN COUPLED RECEPTOR"/>
    <property type="match status" value="1"/>
</dbReference>
<keyword evidence="2" id="KW-1003">Cell membrane</keyword>
<accession>A0AAN9GJK3</accession>
<keyword evidence="15" id="KW-1185">Reference proteome</keyword>
<feature type="transmembrane region" description="Helical" evidence="12">
    <location>
        <begin position="270"/>
        <end position="291"/>
    </location>
</feature>
<dbReference type="Gene3D" id="1.20.1070.10">
    <property type="entry name" value="Rhodopsin 7-helix transmembrane proteins"/>
    <property type="match status" value="1"/>
</dbReference>
<reference evidence="14 15" key="1">
    <citation type="submission" date="2024-02" db="EMBL/GenBank/DDBJ databases">
        <title>Chromosome-scale genome assembly of the rough periwinkle Littorina saxatilis.</title>
        <authorList>
            <person name="De Jode A."/>
            <person name="Faria R."/>
            <person name="Formenti G."/>
            <person name="Sims Y."/>
            <person name="Smith T.P."/>
            <person name="Tracey A."/>
            <person name="Wood J.M.D."/>
            <person name="Zagrodzka Z.B."/>
            <person name="Johannesson K."/>
            <person name="Butlin R.K."/>
            <person name="Leder E.H."/>
        </authorList>
    </citation>
    <scope>NUCLEOTIDE SEQUENCE [LARGE SCALE GENOMIC DNA]</scope>
    <source>
        <strain evidence="14">Snail1</strain>
        <tissue evidence="14">Muscle</tissue>
    </source>
</reference>
<evidence type="ECO:0000256" key="10">
    <source>
        <dbReference type="RuleBase" id="RU000688"/>
    </source>
</evidence>
<evidence type="ECO:0000256" key="5">
    <source>
        <dbReference type="ARBA" id="ARBA00023040"/>
    </source>
</evidence>
<dbReference type="FunFam" id="1.20.1070.10:FF:000260">
    <property type="entry name" value="Dopamine receptor 1"/>
    <property type="match status" value="1"/>
</dbReference>
<evidence type="ECO:0000256" key="11">
    <source>
        <dbReference type="SAM" id="MobiDB-lite"/>
    </source>
</evidence>
<dbReference type="SMART" id="SM01381">
    <property type="entry name" value="7TM_GPCR_Srsx"/>
    <property type="match status" value="1"/>
</dbReference>
<evidence type="ECO:0000313" key="15">
    <source>
        <dbReference type="Proteomes" id="UP001374579"/>
    </source>
</evidence>